<dbReference type="Gene3D" id="3.30.1240.10">
    <property type="match status" value="1"/>
</dbReference>
<dbReference type="PANTHER" id="PTHR10000:SF8">
    <property type="entry name" value="HAD SUPERFAMILY HYDROLASE-LIKE, TYPE 3"/>
    <property type="match status" value="1"/>
</dbReference>
<evidence type="ECO:0000313" key="1">
    <source>
        <dbReference type="EMBL" id="MBB6039673.1"/>
    </source>
</evidence>
<evidence type="ECO:0000313" key="2">
    <source>
        <dbReference type="Proteomes" id="UP000548476"/>
    </source>
</evidence>
<sequence length="262" mass="27542">MSRKPRLVATDLDGTLLRSDGSVSAYTLDVLDRARRAGIEILAVTARSPLGIDAIAVDSGLTGNAIVSNGSVLYDIGERRVLSSSTIAAADAREAAEEALTVMPDAGFAVTTGLKMVADPLYGAITKLFHTRRIVEVLDELWETEHIVRLYMHSRTLDTDGMFERVAGLGASWVHAGGASMLEFGAPGVSKASALRAYCEARGIAAEEVAAFGDMPSDLEMLTWAGRPHAVANAHPSVLAAVTGRAPANDDDGVARVVEGLL</sequence>
<proteinExistence type="predicted"/>
<dbReference type="InterPro" id="IPR036412">
    <property type="entry name" value="HAD-like_sf"/>
</dbReference>
<dbReference type="NCBIfam" id="TIGR01484">
    <property type="entry name" value="HAD-SF-IIB"/>
    <property type="match status" value="1"/>
</dbReference>
<dbReference type="Pfam" id="PF08282">
    <property type="entry name" value="Hydrolase_3"/>
    <property type="match status" value="1"/>
</dbReference>
<evidence type="ECO:0008006" key="3">
    <source>
        <dbReference type="Google" id="ProtNLM"/>
    </source>
</evidence>
<dbReference type="GO" id="GO:0016791">
    <property type="term" value="F:phosphatase activity"/>
    <property type="evidence" value="ECO:0007669"/>
    <property type="project" value="TreeGrafter"/>
</dbReference>
<dbReference type="GO" id="GO:0000287">
    <property type="term" value="F:magnesium ion binding"/>
    <property type="evidence" value="ECO:0007669"/>
    <property type="project" value="TreeGrafter"/>
</dbReference>
<dbReference type="InterPro" id="IPR023214">
    <property type="entry name" value="HAD_sf"/>
</dbReference>
<protein>
    <recommendedName>
        <fullName evidence="3">Hydrolase</fullName>
    </recommendedName>
</protein>
<comment type="caution">
    <text evidence="1">The sequence shown here is derived from an EMBL/GenBank/DDBJ whole genome shotgun (WGS) entry which is preliminary data.</text>
</comment>
<dbReference type="GO" id="GO:0005829">
    <property type="term" value="C:cytosol"/>
    <property type="evidence" value="ECO:0007669"/>
    <property type="project" value="TreeGrafter"/>
</dbReference>
<dbReference type="Proteomes" id="UP000548476">
    <property type="component" value="Unassembled WGS sequence"/>
</dbReference>
<dbReference type="InterPro" id="IPR006379">
    <property type="entry name" value="HAD-SF_hydro_IIB"/>
</dbReference>
<organism evidence="1 2">
    <name type="scientific">Phytomonospora endophytica</name>
    <dbReference type="NCBI Taxonomy" id="714109"/>
    <lineage>
        <taxon>Bacteria</taxon>
        <taxon>Bacillati</taxon>
        <taxon>Actinomycetota</taxon>
        <taxon>Actinomycetes</taxon>
        <taxon>Micromonosporales</taxon>
        <taxon>Micromonosporaceae</taxon>
        <taxon>Phytomonospora</taxon>
    </lineage>
</organism>
<dbReference type="Gene3D" id="3.40.50.1000">
    <property type="entry name" value="HAD superfamily/HAD-like"/>
    <property type="match status" value="1"/>
</dbReference>
<dbReference type="AlphaFoldDB" id="A0A841FY66"/>
<dbReference type="SUPFAM" id="SSF56784">
    <property type="entry name" value="HAD-like"/>
    <property type="match status" value="1"/>
</dbReference>
<keyword evidence="2" id="KW-1185">Reference proteome</keyword>
<name>A0A841FY66_9ACTN</name>
<dbReference type="EMBL" id="JACHGT010000024">
    <property type="protein sequence ID" value="MBB6039673.1"/>
    <property type="molecule type" value="Genomic_DNA"/>
</dbReference>
<dbReference type="RefSeq" id="WP_184792755.1">
    <property type="nucleotide sequence ID" value="NZ_BONT01000028.1"/>
</dbReference>
<gene>
    <name evidence="1" type="ORF">HNR73_007570</name>
</gene>
<accession>A0A841FY66</accession>
<reference evidence="1 2" key="1">
    <citation type="submission" date="2020-08" db="EMBL/GenBank/DDBJ databases">
        <title>Genomic Encyclopedia of Type Strains, Phase IV (KMG-IV): sequencing the most valuable type-strain genomes for metagenomic binning, comparative biology and taxonomic classification.</title>
        <authorList>
            <person name="Goeker M."/>
        </authorList>
    </citation>
    <scope>NUCLEOTIDE SEQUENCE [LARGE SCALE GENOMIC DNA]</scope>
    <source>
        <strain evidence="1 2">YIM 65646</strain>
    </source>
</reference>
<dbReference type="PANTHER" id="PTHR10000">
    <property type="entry name" value="PHOSPHOSERINE PHOSPHATASE"/>
    <property type="match status" value="1"/>
</dbReference>